<name>A0ACB0XYM9_MELEN</name>
<organism evidence="1 2">
    <name type="scientific">Meloidogyne enterolobii</name>
    <name type="common">Root-knot nematode worm</name>
    <name type="synonym">Meloidogyne mayaguensis</name>
    <dbReference type="NCBI Taxonomy" id="390850"/>
    <lineage>
        <taxon>Eukaryota</taxon>
        <taxon>Metazoa</taxon>
        <taxon>Ecdysozoa</taxon>
        <taxon>Nematoda</taxon>
        <taxon>Chromadorea</taxon>
        <taxon>Rhabditida</taxon>
        <taxon>Tylenchina</taxon>
        <taxon>Tylenchomorpha</taxon>
        <taxon>Tylenchoidea</taxon>
        <taxon>Meloidogynidae</taxon>
        <taxon>Meloidogyninae</taxon>
        <taxon>Meloidogyne</taxon>
    </lineage>
</organism>
<evidence type="ECO:0000313" key="1">
    <source>
        <dbReference type="EMBL" id="CAK5024112.1"/>
    </source>
</evidence>
<sequence>MVTPLANMPYEEQLEFKFNLSHDIMLYIIRKLNYANVYDTFCYNVLQKVLSAPSITAYRNKCEFTIGYSKSKDQFRKEKKLREEALEKLNEEGEENKEKEVAFSKSIIAGFINGKMNNSYRVLPIEGCKNLSLNTINVVKYFEEFVNEFGLFSYFFIFQSKACDHDFLGGGTLVFSPNSSTWLRVWSKILL</sequence>
<keyword evidence="2" id="KW-1185">Reference proteome</keyword>
<dbReference type="Proteomes" id="UP001497535">
    <property type="component" value="Unassembled WGS sequence"/>
</dbReference>
<protein>
    <submittedName>
        <fullName evidence="1">Uncharacterized protein</fullName>
    </submittedName>
</protein>
<dbReference type="EMBL" id="CAVMJV010000004">
    <property type="protein sequence ID" value="CAK5024112.1"/>
    <property type="molecule type" value="Genomic_DNA"/>
</dbReference>
<accession>A0ACB0XYM9</accession>
<reference evidence="1" key="1">
    <citation type="submission" date="2023-11" db="EMBL/GenBank/DDBJ databases">
        <authorList>
            <person name="Poullet M."/>
        </authorList>
    </citation>
    <scope>NUCLEOTIDE SEQUENCE</scope>
    <source>
        <strain evidence="1">E1834</strain>
    </source>
</reference>
<comment type="caution">
    <text evidence="1">The sequence shown here is derived from an EMBL/GenBank/DDBJ whole genome shotgun (WGS) entry which is preliminary data.</text>
</comment>
<proteinExistence type="predicted"/>
<gene>
    <name evidence="1" type="ORF">MENTE1834_LOCUS5398</name>
</gene>
<evidence type="ECO:0000313" key="2">
    <source>
        <dbReference type="Proteomes" id="UP001497535"/>
    </source>
</evidence>